<evidence type="ECO:0000256" key="10">
    <source>
        <dbReference type="ARBA" id="ARBA00022989"/>
    </source>
</evidence>
<dbReference type="GO" id="GO:0008305">
    <property type="term" value="C:integrin complex"/>
    <property type="evidence" value="ECO:0007669"/>
    <property type="project" value="InterPro"/>
</dbReference>
<dbReference type="AlphaFoldDB" id="A0A8C4RU93"/>
<dbReference type="GeneTree" id="ENSGT00940000158061"/>
<protein>
    <submittedName>
        <fullName evidence="21">Integrin, alpha 5 (fibronectin receptor, alpha polypeptide)</fullName>
    </submittedName>
</protein>
<keyword evidence="5" id="KW-0479">Metal-binding</keyword>
<dbReference type="Gene3D" id="2.60.40.1510">
    <property type="entry name" value="ntegrin, alpha v. Chain A, domain 3"/>
    <property type="match status" value="1"/>
</dbReference>
<evidence type="ECO:0000256" key="15">
    <source>
        <dbReference type="ARBA" id="ARBA00023180"/>
    </source>
</evidence>
<dbReference type="Pfam" id="PF20805">
    <property type="entry name" value="Integrin_A_Ig_2"/>
    <property type="match status" value="1"/>
</dbReference>
<dbReference type="GeneID" id="114649070"/>
<evidence type="ECO:0000256" key="3">
    <source>
        <dbReference type="ARBA" id="ARBA00022685"/>
    </source>
</evidence>
<keyword evidence="8" id="KW-0106">Calcium</keyword>
<dbReference type="PANTHER" id="PTHR23220">
    <property type="entry name" value="INTEGRIN ALPHA"/>
    <property type="match status" value="1"/>
</dbReference>
<dbReference type="InterPro" id="IPR018184">
    <property type="entry name" value="Integrin_alpha_C_CS"/>
</dbReference>
<dbReference type="InterPro" id="IPR032695">
    <property type="entry name" value="Integrin_dom_sf"/>
</dbReference>
<feature type="repeat" description="FG-GAP" evidence="16">
    <location>
        <begin position="304"/>
        <end position="369"/>
    </location>
</feature>
<dbReference type="Gene3D" id="2.130.10.130">
    <property type="entry name" value="Integrin alpha, N-terminal"/>
    <property type="match status" value="1"/>
</dbReference>
<evidence type="ECO:0000256" key="14">
    <source>
        <dbReference type="ARBA" id="ARBA00023170"/>
    </source>
</evidence>
<evidence type="ECO:0000256" key="12">
    <source>
        <dbReference type="ARBA" id="ARBA00023136"/>
    </source>
</evidence>
<dbReference type="InterPro" id="IPR013517">
    <property type="entry name" value="FG-GAP"/>
</dbReference>
<dbReference type="Gene3D" id="2.60.40.1530">
    <property type="entry name" value="ntegrin, alpha v. Chain A, domain 4"/>
    <property type="match status" value="1"/>
</dbReference>
<dbReference type="Proteomes" id="UP000694620">
    <property type="component" value="Chromosome 3"/>
</dbReference>
<evidence type="ECO:0000259" key="19">
    <source>
        <dbReference type="Pfam" id="PF20805"/>
    </source>
</evidence>
<feature type="signal peptide" evidence="17">
    <location>
        <begin position="1"/>
        <end position="33"/>
    </location>
</feature>
<evidence type="ECO:0000256" key="8">
    <source>
        <dbReference type="ARBA" id="ARBA00022837"/>
    </source>
</evidence>
<dbReference type="InterPro" id="IPR000413">
    <property type="entry name" value="Integrin_alpha"/>
</dbReference>
<keyword evidence="13" id="KW-1015">Disulfide bond</keyword>
<keyword evidence="11 17" id="KW-0401">Integrin</keyword>
<dbReference type="FunFam" id="1.20.5.930:FF:000001">
    <property type="entry name" value="Integrin subunit alpha V"/>
    <property type="match status" value="1"/>
</dbReference>
<evidence type="ECO:0000256" key="2">
    <source>
        <dbReference type="ARBA" id="ARBA00008054"/>
    </source>
</evidence>
<keyword evidence="4 17" id="KW-0812">Transmembrane</keyword>
<gene>
    <name evidence="21" type="primary">ITGA5</name>
    <name evidence="21" type="synonym">itga5</name>
</gene>
<dbReference type="GO" id="GO:0098609">
    <property type="term" value="P:cell-cell adhesion"/>
    <property type="evidence" value="ECO:0007669"/>
    <property type="project" value="TreeGrafter"/>
</dbReference>
<feature type="repeat" description="FG-GAP" evidence="16">
    <location>
        <begin position="118"/>
        <end position="180"/>
    </location>
</feature>
<evidence type="ECO:0000256" key="7">
    <source>
        <dbReference type="ARBA" id="ARBA00022737"/>
    </source>
</evidence>
<name>A0A8C4RU93_ERPCA</name>
<keyword evidence="14 17" id="KW-0675">Receptor</keyword>
<proteinExistence type="inferred from homology"/>
<dbReference type="GO" id="GO:0007229">
    <property type="term" value="P:integrin-mediated signaling pathway"/>
    <property type="evidence" value="ECO:0007669"/>
    <property type="project" value="UniProtKB-KW"/>
</dbReference>
<reference evidence="21" key="2">
    <citation type="submission" date="2025-08" db="UniProtKB">
        <authorList>
            <consortium name="Ensembl"/>
        </authorList>
    </citation>
    <scope>IDENTIFICATION</scope>
</reference>
<keyword evidence="10 17" id="KW-1133">Transmembrane helix</keyword>
<dbReference type="Pfam" id="PF20806">
    <property type="entry name" value="Integrin_A_Ig_3"/>
    <property type="match status" value="1"/>
</dbReference>
<evidence type="ECO:0000313" key="22">
    <source>
        <dbReference type="Proteomes" id="UP000694620"/>
    </source>
</evidence>
<dbReference type="InterPro" id="IPR028994">
    <property type="entry name" value="Integrin_alpha_N"/>
</dbReference>
<dbReference type="FunFam" id="2.60.40.1510:FF:000001">
    <property type="entry name" value="Integrin alpha V"/>
    <property type="match status" value="1"/>
</dbReference>
<dbReference type="SMART" id="SM00191">
    <property type="entry name" value="Int_alpha"/>
    <property type="match status" value="5"/>
</dbReference>
<keyword evidence="6 17" id="KW-0732">Signal</keyword>
<organism evidence="21 22">
    <name type="scientific">Erpetoichthys calabaricus</name>
    <name type="common">Rope fish</name>
    <name type="synonym">Calamoichthys calabaricus</name>
    <dbReference type="NCBI Taxonomy" id="27687"/>
    <lineage>
        <taxon>Eukaryota</taxon>
        <taxon>Metazoa</taxon>
        <taxon>Chordata</taxon>
        <taxon>Craniata</taxon>
        <taxon>Vertebrata</taxon>
        <taxon>Euteleostomi</taxon>
        <taxon>Actinopterygii</taxon>
        <taxon>Polypteriformes</taxon>
        <taxon>Polypteridae</taxon>
        <taxon>Erpetoichthys</taxon>
    </lineage>
</organism>
<evidence type="ECO:0000256" key="9">
    <source>
        <dbReference type="ARBA" id="ARBA00022889"/>
    </source>
</evidence>
<keyword evidence="7" id="KW-0677">Repeat</keyword>
<keyword evidence="12 17" id="KW-0472">Membrane</keyword>
<dbReference type="Gene3D" id="2.60.40.1460">
    <property type="entry name" value="Integrin domains. Chain A, domain 2"/>
    <property type="match status" value="1"/>
</dbReference>
<comment type="subcellular location">
    <subcellularLocation>
        <location evidence="1 17">Membrane</location>
        <topology evidence="1 17">Single-pass type I membrane protein</topology>
    </subcellularLocation>
</comment>
<feature type="domain" description="Integrin alpha first immunoglubulin-like" evidence="18">
    <location>
        <begin position="481"/>
        <end position="638"/>
    </location>
</feature>
<dbReference type="RefSeq" id="XP_028654317.1">
    <property type="nucleotide sequence ID" value="XM_028798484.2"/>
</dbReference>
<evidence type="ECO:0000259" key="18">
    <source>
        <dbReference type="Pfam" id="PF08441"/>
    </source>
</evidence>
<dbReference type="PANTHER" id="PTHR23220:SF3">
    <property type="entry name" value="INTEGRIN ALPHA-5"/>
    <property type="match status" value="1"/>
</dbReference>
<dbReference type="CTD" id="3678"/>
<dbReference type="Pfam" id="PF01839">
    <property type="entry name" value="FG-GAP"/>
    <property type="match status" value="2"/>
</dbReference>
<accession>A0A8C4RU93</accession>
<dbReference type="PROSITE" id="PS51470">
    <property type="entry name" value="FG_GAP"/>
    <property type="match status" value="6"/>
</dbReference>
<evidence type="ECO:0000256" key="1">
    <source>
        <dbReference type="ARBA" id="ARBA00004479"/>
    </source>
</evidence>
<dbReference type="Ensembl" id="ENSECRT00000006999.1">
    <property type="protein sequence ID" value="ENSECRP00000006888.1"/>
    <property type="gene ID" value="ENSECRG00000004591.1"/>
</dbReference>
<evidence type="ECO:0000313" key="21">
    <source>
        <dbReference type="Ensembl" id="ENSECRP00000006888.1"/>
    </source>
</evidence>
<dbReference type="PRINTS" id="PR01185">
    <property type="entry name" value="INTEGRINA"/>
</dbReference>
<dbReference type="GO" id="GO:0007160">
    <property type="term" value="P:cell-matrix adhesion"/>
    <property type="evidence" value="ECO:0007669"/>
    <property type="project" value="TreeGrafter"/>
</dbReference>
<dbReference type="FunFam" id="2.130.10.130:FF:000003">
    <property type="entry name" value="Integrin alpha V"/>
    <property type="match status" value="1"/>
</dbReference>
<feature type="repeat" description="FG-GAP" evidence="16">
    <location>
        <begin position="370"/>
        <end position="429"/>
    </location>
</feature>
<feature type="repeat" description="FG-GAP" evidence="16">
    <location>
        <begin position="433"/>
        <end position="496"/>
    </location>
</feature>
<reference evidence="21" key="3">
    <citation type="submission" date="2025-09" db="UniProtKB">
        <authorList>
            <consortium name="Ensembl"/>
        </authorList>
    </citation>
    <scope>IDENTIFICATION</scope>
</reference>
<reference evidence="21" key="1">
    <citation type="submission" date="2021-06" db="EMBL/GenBank/DDBJ databases">
        <authorList>
            <consortium name="Wellcome Sanger Institute Data Sharing"/>
        </authorList>
    </citation>
    <scope>NUCLEOTIDE SEQUENCE [LARGE SCALE GENOMIC DNA]</scope>
</reference>
<dbReference type="PROSITE" id="PS00242">
    <property type="entry name" value="INTEGRIN_ALPHA"/>
    <property type="match status" value="1"/>
</dbReference>
<keyword evidence="9 17" id="KW-0130">Cell adhesion</keyword>
<dbReference type="Gene3D" id="1.20.5.930">
    <property type="entry name" value="Bicelle-embedded integrin alpha(iib) transmembrane segment"/>
    <property type="match status" value="1"/>
</dbReference>
<dbReference type="FunFam" id="2.60.40.1460:FF:000001">
    <property type="entry name" value="Integrin, alpha V"/>
    <property type="match status" value="1"/>
</dbReference>
<dbReference type="InterPro" id="IPR048286">
    <property type="entry name" value="Integrin_alpha_Ig-like_3"/>
</dbReference>
<feature type="chain" id="PRO_5034694442" evidence="17">
    <location>
        <begin position="34"/>
        <end position="1054"/>
    </location>
</feature>
<keyword evidence="15" id="KW-0325">Glycoprotein</keyword>
<evidence type="ECO:0000256" key="5">
    <source>
        <dbReference type="ARBA" id="ARBA00022723"/>
    </source>
</evidence>
<evidence type="ECO:0000256" key="17">
    <source>
        <dbReference type="RuleBase" id="RU003762"/>
    </source>
</evidence>
<dbReference type="GO" id="GO:0001525">
    <property type="term" value="P:angiogenesis"/>
    <property type="evidence" value="ECO:0007669"/>
    <property type="project" value="TreeGrafter"/>
</dbReference>
<dbReference type="Pfam" id="PF08441">
    <property type="entry name" value="Integrin_A_Ig_1"/>
    <property type="match status" value="1"/>
</dbReference>
<feature type="transmembrane region" description="Helical" evidence="17">
    <location>
        <begin position="1004"/>
        <end position="1026"/>
    </location>
</feature>
<dbReference type="SUPFAM" id="SSF69318">
    <property type="entry name" value="Integrin alpha N-terminal domain"/>
    <property type="match status" value="1"/>
</dbReference>
<keyword evidence="3" id="KW-0165">Cleavage on pair of basic residues</keyword>
<dbReference type="InterPro" id="IPR013519">
    <property type="entry name" value="Int_alpha_beta-p"/>
</dbReference>
<sequence>MERRARQYLKTCAHLRLARLCLFTTGLAQLCAGFNLDVDHPSVYTGPEGSYFGFSVEFYLPNASRFSVLVGAPKANTSQPNITEGGAVFFCPWNQHQHANSSCQALEFDTKGNDFRMIVNTSQQMEFKSHQWFGATVRSHGDSILACAPLYHWRTWKEIAASDVTGNCFLSIGNFSHLVQYAPCRSDMDGPQGQGYCQGGFSADFTKSGRVVLGGPGSYFWQGQLLSASQENIVKAYFPDYFILPVKEQLHTRQAQSSYDDSYLGYSVAVGEFTGDTDEDFVTGVPKGAMLFGYVAILNGTNIKTVSNISGTQMGAYFGYAVAVTDVNSDGFDDLLVGAPMFMVKGPNGQFEEVGQVSVFLQDGPLSFNSDPQVLTGTQVYGRFGSSVAPLGDLNQDGYNDVALGCPFGGEHQQGVVYIYNGHAGGLMDTPSQVLIGQWASTNLPPSFGFAIRGNKDLDENGYPDLLVGAFGVDRVSLYRARPIVNASATLLITPNMLNPEEKSCFIPQTSHVVSCVILTFCLTANGRHLPHDIAFSVDLQLDQRKQKGAVRRVNFLSNRQPSLQQTINVQNGAAETCREMKVYLKDESEFRDKLSSIYVTLNFTLDPHAPADRHGLQPILNYQTQQLIEQKVQILLDCGEDNICVPDLKLAVHGDRKEVYLGDDNSLTLTFNARNEGEGGAYEAELYVVPPPESEYIGIVRNNESLSELTCSYEMENQTRVVICDLGNPMKSKTSLWGGLRFKVPHLKDKKRTVQFEFQIRSKNENNSRSELVHYTLDVAVSAAVSFLGASHPENVVFPLVNWKATKNPEMEQDIGPLVQHVYEMTNKGPSLISHTILKVNCPVKLHSHHLLYPVEIITQGPLNCSTNASINPFQVKLSHSVTEQTPTLTPSPEHFIQKRDVSREILSELDTLTCAQAQCLRLNCVVGLLGKDSSVLLKVRFRLWAETFIKRKLRPYVLECQASYDVLQMPYEIPPSSLPSGTIQRSTSVVWAKQDNDHSVPLWIIVLAVLAGLLLLALLIYVLYKVGFFKRSLPYGTAMEKAQLKPQAASEA</sequence>
<evidence type="ECO:0000256" key="13">
    <source>
        <dbReference type="ARBA" id="ARBA00023157"/>
    </source>
</evidence>
<dbReference type="OrthoDB" id="5317514at2759"/>
<evidence type="ECO:0000256" key="11">
    <source>
        <dbReference type="ARBA" id="ARBA00023037"/>
    </source>
</evidence>
<dbReference type="SUPFAM" id="SSF69179">
    <property type="entry name" value="Integrin domains"/>
    <property type="match status" value="3"/>
</dbReference>
<evidence type="ECO:0000259" key="20">
    <source>
        <dbReference type="Pfam" id="PF20806"/>
    </source>
</evidence>
<dbReference type="InterPro" id="IPR048285">
    <property type="entry name" value="Integrin_alpha_Ig-like_2"/>
</dbReference>
<evidence type="ECO:0000256" key="16">
    <source>
        <dbReference type="PROSITE-ProRule" id="PRU00803"/>
    </source>
</evidence>
<dbReference type="GO" id="GO:0046872">
    <property type="term" value="F:metal ion binding"/>
    <property type="evidence" value="ECO:0007669"/>
    <property type="project" value="UniProtKB-KW"/>
</dbReference>
<dbReference type="GO" id="GO:0005178">
    <property type="term" value="F:integrin binding"/>
    <property type="evidence" value="ECO:0007669"/>
    <property type="project" value="TreeGrafter"/>
</dbReference>
<evidence type="ECO:0000256" key="4">
    <source>
        <dbReference type="ARBA" id="ARBA00022692"/>
    </source>
</evidence>
<feature type="domain" description="Integrin alpha third immunoglobulin-like" evidence="20">
    <location>
        <begin position="786"/>
        <end position="993"/>
    </location>
</feature>
<feature type="repeat" description="FG-GAP" evidence="16">
    <location>
        <begin position="185"/>
        <end position="237"/>
    </location>
</feature>
<feature type="repeat" description="FG-GAP" evidence="16">
    <location>
        <begin position="37"/>
        <end position="100"/>
    </location>
</feature>
<dbReference type="GO" id="GO:0009897">
    <property type="term" value="C:external side of plasma membrane"/>
    <property type="evidence" value="ECO:0007669"/>
    <property type="project" value="TreeGrafter"/>
</dbReference>
<comment type="similarity">
    <text evidence="2 17">Belongs to the integrin alpha chain family.</text>
</comment>
<feature type="domain" description="Integrin alpha second immunoglobulin-like" evidence="19">
    <location>
        <begin position="639"/>
        <end position="780"/>
    </location>
</feature>
<keyword evidence="22" id="KW-1185">Reference proteome</keyword>
<dbReference type="GO" id="GO:0033627">
    <property type="term" value="P:cell adhesion mediated by integrin"/>
    <property type="evidence" value="ECO:0007669"/>
    <property type="project" value="TreeGrafter"/>
</dbReference>
<dbReference type="InterPro" id="IPR013649">
    <property type="entry name" value="Integrin_alpha_Ig-like_1"/>
</dbReference>
<evidence type="ECO:0000256" key="6">
    <source>
        <dbReference type="ARBA" id="ARBA00022729"/>
    </source>
</evidence>